<keyword evidence="10" id="KW-1185">Reference proteome</keyword>
<feature type="domain" description="EF-hand" evidence="7">
    <location>
        <begin position="107"/>
        <end position="142"/>
    </location>
</feature>
<proteinExistence type="inferred from homology"/>
<dbReference type="Proteomes" id="UP000299102">
    <property type="component" value="Unassembled WGS sequence"/>
</dbReference>
<evidence type="ECO:0000256" key="5">
    <source>
        <dbReference type="PROSITE-ProRule" id="PRU01052"/>
    </source>
</evidence>
<dbReference type="GO" id="GO:0005525">
    <property type="term" value="F:GTP binding"/>
    <property type="evidence" value="ECO:0007669"/>
    <property type="project" value="UniProtKB-KW"/>
</dbReference>
<evidence type="ECO:0000256" key="6">
    <source>
        <dbReference type="SAM" id="MobiDB-lite"/>
    </source>
</evidence>
<comment type="caution">
    <text evidence="9">The sequence shown here is derived from an EMBL/GenBank/DDBJ whole genome shotgun (WGS) entry which is preliminary data.</text>
</comment>
<dbReference type="InterPro" id="IPR030386">
    <property type="entry name" value="G_GB1_RHD3_dom"/>
</dbReference>
<evidence type="ECO:0000256" key="2">
    <source>
        <dbReference type="ARBA" id="ARBA00022741"/>
    </source>
</evidence>
<reference evidence="9 10" key="1">
    <citation type="journal article" date="2019" name="Commun. Biol.">
        <title>The bagworm genome reveals a unique fibroin gene that provides high tensile strength.</title>
        <authorList>
            <person name="Kono N."/>
            <person name="Nakamura H."/>
            <person name="Ohtoshi R."/>
            <person name="Tomita M."/>
            <person name="Numata K."/>
            <person name="Arakawa K."/>
        </authorList>
    </citation>
    <scope>NUCLEOTIDE SEQUENCE [LARGE SCALE GENOMIC DNA]</scope>
</reference>
<dbReference type="InterPro" id="IPR011992">
    <property type="entry name" value="EF-hand-dom_pair"/>
</dbReference>
<organism evidence="9 10">
    <name type="scientific">Eumeta variegata</name>
    <name type="common">Bagworm moth</name>
    <name type="synonym">Eumeta japonica</name>
    <dbReference type="NCBI Taxonomy" id="151549"/>
    <lineage>
        <taxon>Eukaryota</taxon>
        <taxon>Metazoa</taxon>
        <taxon>Ecdysozoa</taxon>
        <taxon>Arthropoda</taxon>
        <taxon>Hexapoda</taxon>
        <taxon>Insecta</taxon>
        <taxon>Pterygota</taxon>
        <taxon>Neoptera</taxon>
        <taxon>Endopterygota</taxon>
        <taxon>Lepidoptera</taxon>
        <taxon>Glossata</taxon>
        <taxon>Ditrysia</taxon>
        <taxon>Tineoidea</taxon>
        <taxon>Psychidae</taxon>
        <taxon>Oiketicinae</taxon>
        <taxon>Eumeta</taxon>
    </lineage>
</organism>
<dbReference type="AlphaFoldDB" id="A0A4C1STP0"/>
<dbReference type="FunFam" id="1.10.238.10:FF:000001">
    <property type="entry name" value="Calmodulin 1"/>
    <property type="match status" value="1"/>
</dbReference>
<keyword evidence="1" id="KW-0677">Repeat</keyword>
<dbReference type="CDD" id="cd00051">
    <property type="entry name" value="EFh"/>
    <property type="match status" value="1"/>
</dbReference>
<dbReference type="PROSITE" id="PS51715">
    <property type="entry name" value="G_GB1_RHD3"/>
    <property type="match status" value="1"/>
</dbReference>
<evidence type="ECO:0000259" key="8">
    <source>
        <dbReference type="PROSITE" id="PS51715"/>
    </source>
</evidence>
<sequence length="558" mass="61574">MRPNFKHQNSTRLPKKGLMGSNETSQEKYVKIARRRGLWFLPMLLRKRNGRFIITPNLTGDTISFKLRCAINTGKMTVEAPNSRTGKLNFDSFVRVATHFLDEDDEALQKELKEAFRLYDKEGNGYIPTSSLREILAALDDQLTPDQLNEMIAEIDTDDSGTVDFDGPTTYKDRKVLEKRPPTGLRIYGPASEKRSVHGGLLASRGRWSPQLTNGQELLRLTGLDHMRYTQAQRVSTATIDCCYRRYQLTNNMVRDQRLNLRHRELLSLKLITPLDDDNQNKITVDETMKVLKLMKGRKSAGYDRVSSEMLRGSGRTHREGARSDNSKSFSFKGRLAAAAPGRPPLALHGGLMASNRFRVTFNFLRNSFNVQFGKSGGCSVVKKTSSIVSEPEGFEFDPSHRRIDALGVNEDRGSSRGGAQTALGPPALTLTGSGNFFELHFHKSGGGSTNPPLLLTYSSDFGAGRLDPCELSTVVPYTNARPSYMVGGVGMEAGVASALIYLADAPKATCARAPGLQKKHALRYTRAHAPTNYSVHAPTPTTARARIGAGAAFTRNA</sequence>
<gene>
    <name evidence="9" type="primary">TpnC47D</name>
    <name evidence="9" type="ORF">EVAR_76745_1</name>
</gene>
<dbReference type="STRING" id="151549.A0A4C1STP0"/>
<keyword evidence="4" id="KW-0342">GTP-binding</keyword>
<dbReference type="Gene3D" id="1.10.238.10">
    <property type="entry name" value="EF-hand"/>
    <property type="match status" value="1"/>
</dbReference>
<evidence type="ECO:0000259" key="7">
    <source>
        <dbReference type="PROSITE" id="PS50222"/>
    </source>
</evidence>
<evidence type="ECO:0000256" key="3">
    <source>
        <dbReference type="ARBA" id="ARBA00022837"/>
    </source>
</evidence>
<dbReference type="Pfam" id="PF13499">
    <property type="entry name" value="EF-hand_7"/>
    <property type="match status" value="1"/>
</dbReference>
<name>A0A4C1STP0_EUMVA</name>
<keyword evidence="3" id="KW-0106">Calcium</keyword>
<dbReference type="EMBL" id="BGZK01000017">
    <property type="protein sequence ID" value="GBP05304.1"/>
    <property type="molecule type" value="Genomic_DNA"/>
</dbReference>
<dbReference type="SUPFAM" id="SSF47473">
    <property type="entry name" value="EF-hand"/>
    <property type="match status" value="1"/>
</dbReference>
<evidence type="ECO:0000313" key="9">
    <source>
        <dbReference type="EMBL" id="GBP05304.1"/>
    </source>
</evidence>
<feature type="region of interest" description="Disordered" evidence="6">
    <location>
        <begin position="1"/>
        <end position="25"/>
    </location>
</feature>
<keyword evidence="2" id="KW-0547">Nucleotide-binding</keyword>
<evidence type="ECO:0000256" key="4">
    <source>
        <dbReference type="ARBA" id="ARBA00023134"/>
    </source>
</evidence>
<dbReference type="InterPro" id="IPR002048">
    <property type="entry name" value="EF_hand_dom"/>
</dbReference>
<comment type="similarity">
    <text evidence="5">Belongs to the TRAFAC class dynamin-like GTPase superfamily. GB1/RHD3 GTPase family.</text>
</comment>
<evidence type="ECO:0000256" key="1">
    <source>
        <dbReference type="ARBA" id="ARBA00022737"/>
    </source>
</evidence>
<accession>A0A4C1STP0</accession>
<evidence type="ECO:0000313" key="10">
    <source>
        <dbReference type="Proteomes" id="UP000299102"/>
    </source>
</evidence>
<dbReference type="PROSITE" id="PS50222">
    <property type="entry name" value="EF_HAND_2"/>
    <property type="match status" value="1"/>
</dbReference>
<feature type="domain" description="GB1/RHD3-type G" evidence="8">
    <location>
        <begin position="1"/>
        <end position="22"/>
    </location>
</feature>
<dbReference type="SMART" id="SM00054">
    <property type="entry name" value="EFh"/>
    <property type="match status" value="2"/>
</dbReference>
<feature type="compositionally biased region" description="Basic and acidic residues" evidence="6">
    <location>
        <begin position="317"/>
        <end position="326"/>
    </location>
</feature>
<feature type="region of interest" description="Disordered" evidence="6">
    <location>
        <begin position="308"/>
        <end position="328"/>
    </location>
</feature>
<dbReference type="PANTHER" id="PTHR23050">
    <property type="entry name" value="CALCIUM BINDING PROTEIN"/>
    <property type="match status" value="1"/>
</dbReference>
<dbReference type="GO" id="GO:0005509">
    <property type="term" value="F:calcium ion binding"/>
    <property type="evidence" value="ECO:0007669"/>
    <property type="project" value="InterPro"/>
</dbReference>
<dbReference type="InterPro" id="IPR050145">
    <property type="entry name" value="Centrin_CML-like"/>
</dbReference>
<protein>
    <submittedName>
        <fullName evidence="9">Troponin C, isoform 2</fullName>
    </submittedName>
</protein>
<feature type="compositionally biased region" description="Polar residues" evidence="6">
    <location>
        <begin position="1"/>
        <end position="12"/>
    </location>
</feature>